<dbReference type="InterPro" id="IPR000361">
    <property type="entry name" value="ATAP_core_dom"/>
</dbReference>
<dbReference type="SUPFAM" id="SSF89360">
    <property type="entry name" value="HesB-like domain"/>
    <property type="match status" value="1"/>
</dbReference>
<dbReference type="PIRSF" id="PIRSF034852">
    <property type="entry name" value="UCP034852"/>
    <property type="match status" value="1"/>
</dbReference>
<keyword evidence="4" id="KW-1185">Reference proteome</keyword>
<sequence>MKLNVTAQAAKWYKEEFEPGKNAHLRLFVRYGFGGRIPGFSLGVSSAAPDHVYASATTDGITFFIEEKDAWYFDDHSLTIQMDQQEQEPEFVYG</sequence>
<accession>A0ABW5V656</accession>
<evidence type="ECO:0000259" key="2">
    <source>
        <dbReference type="Pfam" id="PF01521"/>
    </source>
</evidence>
<protein>
    <submittedName>
        <fullName evidence="3">HesB/YadR/YfhF family protein</fullName>
    </submittedName>
</protein>
<dbReference type="InterPro" id="IPR008326">
    <property type="entry name" value="PdhI-like"/>
</dbReference>
<dbReference type="Pfam" id="PF01521">
    <property type="entry name" value="Fe-S_biosyn"/>
    <property type="match status" value="1"/>
</dbReference>
<evidence type="ECO:0000313" key="4">
    <source>
        <dbReference type="Proteomes" id="UP001597502"/>
    </source>
</evidence>
<dbReference type="RefSeq" id="WP_382391683.1">
    <property type="nucleotide sequence ID" value="NZ_JBHUNA010000008.1"/>
</dbReference>
<evidence type="ECO:0000313" key="3">
    <source>
        <dbReference type="EMBL" id="MFD2760314.1"/>
    </source>
</evidence>
<dbReference type="Proteomes" id="UP001597502">
    <property type="component" value="Unassembled WGS sequence"/>
</dbReference>
<gene>
    <name evidence="3" type="ORF">ACFSUO_04915</name>
</gene>
<evidence type="ECO:0000256" key="1">
    <source>
        <dbReference type="ARBA" id="ARBA00006718"/>
    </source>
</evidence>
<feature type="domain" description="Core" evidence="2">
    <location>
        <begin position="1"/>
        <end position="85"/>
    </location>
</feature>
<proteinExistence type="inferred from homology"/>
<organism evidence="3 4">
    <name type="scientific">Lentibacillus juripiscarius</name>
    <dbReference type="NCBI Taxonomy" id="257446"/>
    <lineage>
        <taxon>Bacteria</taxon>
        <taxon>Bacillati</taxon>
        <taxon>Bacillota</taxon>
        <taxon>Bacilli</taxon>
        <taxon>Bacillales</taxon>
        <taxon>Bacillaceae</taxon>
        <taxon>Lentibacillus</taxon>
    </lineage>
</organism>
<reference evidence="4" key="1">
    <citation type="journal article" date="2019" name="Int. J. Syst. Evol. Microbiol.">
        <title>The Global Catalogue of Microorganisms (GCM) 10K type strain sequencing project: providing services to taxonomists for standard genome sequencing and annotation.</title>
        <authorList>
            <consortium name="The Broad Institute Genomics Platform"/>
            <consortium name="The Broad Institute Genome Sequencing Center for Infectious Disease"/>
            <person name="Wu L."/>
            <person name="Ma J."/>
        </authorList>
    </citation>
    <scope>NUCLEOTIDE SEQUENCE [LARGE SCALE GENOMIC DNA]</scope>
    <source>
        <strain evidence="4">TISTR 1535</strain>
    </source>
</reference>
<comment type="caution">
    <text evidence="3">The sequence shown here is derived from an EMBL/GenBank/DDBJ whole genome shotgun (WGS) entry which is preliminary data.</text>
</comment>
<name>A0ABW5V656_9BACI</name>
<comment type="similarity">
    <text evidence="1">Belongs to the HesB/IscA family.</text>
</comment>
<dbReference type="EMBL" id="JBHUNA010000008">
    <property type="protein sequence ID" value="MFD2760314.1"/>
    <property type="molecule type" value="Genomic_DNA"/>
</dbReference>
<dbReference type="InterPro" id="IPR035903">
    <property type="entry name" value="HesB-like_dom_sf"/>
</dbReference>